<protein>
    <submittedName>
        <fullName evidence="1">14323_t:CDS:1</fullName>
    </submittedName>
</protein>
<comment type="caution">
    <text evidence="1">The sequence shown here is derived from an EMBL/GenBank/DDBJ whole genome shotgun (WGS) entry which is preliminary data.</text>
</comment>
<organism evidence="1 2">
    <name type="scientific">Racocetra persica</name>
    <dbReference type="NCBI Taxonomy" id="160502"/>
    <lineage>
        <taxon>Eukaryota</taxon>
        <taxon>Fungi</taxon>
        <taxon>Fungi incertae sedis</taxon>
        <taxon>Mucoromycota</taxon>
        <taxon>Glomeromycotina</taxon>
        <taxon>Glomeromycetes</taxon>
        <taxon>Diversisporales</taxon>
        <taxon>Gigasporaceae</taxon>
        <taxon>Racocetra</taxon>
    </lineage>
</organism>
<accession>A0ACA9SWB5</accession>
<name>A0ACA9SWB5_9GLOM</name>
<reference evidence="1" key="1">
    <citation type="submission" date="2021-06" db="EMBL/GenBank/DDBJ databases">
        <authorList>
            <person name="Kallberg Y."/>
            <person name="Tangrot J."/>
            <person name="Rosling A."/>
        </authorList>
    </citation>
    <scope>NUCLEOTIDE SEQUENCE</scope>
    <source>
        <strain evidence="1">MA461A</strain>
    </source>
</reference>
<gene>
    <name evidence="1" type="ORF">RPERSI_LOCUS36216</name>
</gene>
<evidence type="ECO:0000313" key="2">
    <source>
        <dbReference type="Proteomes" id="UP000789920"/>
    </source>
</evidence>
<feature type="non-terminal residue" evidence="1">
    <location>
        <position position="45"/>
    </location>
</feature>
<feature type="non-terminal residue" evidence="1">
    <location>
        <position position="1"/>
    </location>
</feature>
<keyword evidence="2" id="KW-1185">Reference proteome</keyword>
<proteinExistence type="predicted"/>
<dbReference type="EMBL" id="CAJVQC010172125">
    <property type="protein sequence ID" value="CAG8850692.1"/>
    <property type="molecule type" value="Genomic_DNA"/>
</dbReference>
<evidence type="ECO:0000313" key="1">
    <source>
        <dbReference type="EMBL" id="CAG8850692.1"/>
    </source>
</evidence>
<sequence length="45" mass="5261">QAISNNKREKSIEGTPKDYLNLYEKCWSSDPDMRPAMNEILAKFK</sequence>
<dbReference type="Proteomes" id="UP000789920">
    <property type="component" value="Unassembled WGS sequence"/>
</dbReference>